<dbReference type="SUPFAM" id="SSF82199">
    <property type="entry name" value="SET domain"/>
    <property type="match status" value="2"/>
</dbReference>
<dbReference type="Proteomes" id="UP000290189">
    <property type="component" value="Unassembled WGS sequence"/>
</dbReference>
<proteinExistence type="predicted"/>
<organism evidence="2 4">
    <name type="scientific">Plasmodiophora brassicae</name>
    <name type="common">Clubroot disease agent</name>
    <dbReference type="NCBI Taxonomy" id="37360"/>
    <lineage>
        <taxon>Eukaryota</taxon>
        <taxon>Sar</taxon>
        <taxon>Rhizaria</taxon>
        <taxon>Endomyxa</taxon>
        <taxon>Phytomyxea</taxon>
        <taxon>Plasmodiophorida</taxon>
        <taxon>Plasmodiophoridae</taxon>
        <taxon>Plasmodiophora</taxon>
    </lineage>
</organism>
<dbReference type="PANTHER" id="PTHR13271:SF137">
    <property type="entry name" value="SET DOMAIN-CONTAINING PROTEIN"/>
    <property type="match status" value="1"/>
</dbReference>
<reference evidence="3 5" key="2">
    <citation type="submission" date="2018-03" db="EMBL/GenBank/DDBJ databases">
        <authorList>
            <person name="Fogelqvist J."/>
        </authorList>
    </citation>
    <scope>NUCLEOTIDE SEQUENCE [LARGE SCALE GENOMIC DNA]</scope>
</reference>
<dbReference type="Proteomes" id="UP000039324">
    <property type="component" value="Unassembled WGS sequence"/>
</dbReference>
<accession>A0A0G4IK67</accession>
<dbReference type="InterPro" id="IPR046341">
    <property type="entry name" value="SET_dom_sf"/>
</dbReference>
<dbReference type="OrthoDB" id="42889at2759"/>
<gene>
    <name evidence="2" type="ORF">PBRA_004243</name>
    <name evidence="3" type="ORF">PLBR_LOCUS7605</name>
</gene>
<evidence type="ECO:0000313" key="2">
    <source>
        <dbReference type="EMBL" id="CEO95517.1"/>
    </source>
</evidence>
<sequence length="712" mass="77558">MAFAGGRHICPIYSVRLARKTRCGEEEGSSGVRRTTMLSGAHVEFRAWLENNGMRIPKHLEVRRCPSAGNGLFTTKAIEAGETVVDVPSNLILTGPKSRQSLVGQHLVKMKAPPRTIMHLWLIAERHVHDSFFGPYLRSLPTTYSDPMWWDDEDRALLSGTNMFSAVQTREREIEEELEQYAVPLSGMHPDVFPSELCTRAHLLWARSTLTSRGFPARLVPAGDGYIPPGERDVGCLIPFADYFNHSAPGPSTCQEWVVTDRSVAFRGVDGFHAAVGDQVFTNYGAKSNEEFLLGYGFTIPDNSADHVTVALSAPPDTFYLTRLGIPPGLVHALRRRAMTDRERYVFDGDATRPINDENEAAVHDALRDMFRRSLSKLGPTPAKAGSTKAANARHYRSGQVDILETCLGQVAEAPAGDILYAVDLGDVMTADGVLQSWPTLRMIDGLDDIAVLTVAMTRAIADSSSAWSSISCETLPVSWTDAQLAALGPGHSPARRAIDAAREDVHDLYGQLFPMLSDQVPDEFPPDVFTVDRFVQAAALVDAHSIQVPGVAATLVVPMPALPVHAATNPTARFVVDADRQRLHLCRIRSGDQVTARLGRSLSNTDLLVSFGQVLPCNPFDAIDVGVECDDLPGVGHALTLANGIPDRLQQAYDVGTLARIIETVSSIANGDPACDSLSARQRRLVQAYHDALRAVVDEARAALRLSTSYD</sequence>
<dbReference type="PROSITE" id="PS50280">
    <property type="entry name" value="SET"/>
    <property type="match status" value="1"/>
</dbReference>
<dbReference type="GO" id="GO:0016279">
    <property type="term" value="F:protein-lysine N-methyltransferase activity"/>
    <property type="evidence" value="ECO:0007669"/>
    <property type="project" value="InterPro"/>
</dbReference>
<evidence type="ECO:0000313" key="5">
    <source>
        <dbReference type="Proteomes" id="UP000290189"/>
    </source>
</evidence>
<reference evidence="2 4" key="1">
    <citation type="submission" date="2015-02" db="EMBL/GenBank/DDBJ databases">
        <authorList>
            <person name="Chooi Y.-H."/>
        </authorList>
    </citation>
    <scope>NUCLEOTIDE SEQUENCE [LARGE SCALE GENOMIC DNA]</scope>
    <source>
        <strain evidence="2">E3</strain>
    </source>
</reference>
<geneLocation type="mitochondrion" evidence="3"/>
<dbReference type="OMA" id="PRTIMHL"/>
<dbReference type="Gene3D" id="3.90.1410.10">
    <property type="entry name" value="set domain protein methyltransferase, domain 1"/>
    <property type="match status" value="2"/>
</dbReference>
<name>A0A0G4IK67_PLABS</name>
<keyword evidence="4" id="KW-1185">Reference proteome</keyword>
<evidence type="ECO:0000313" key="4">
    <source>
        <dbReference type="Proteomes" id="UP000039324"/>
    </source>
</evidence>
<protein>
    <recommendedName>
        <fullName evidence="1">SET domain-containing protein</fullName>
    </recommendedName>
</protein>
<dbReference type="STRING" id="37360.A0A0G4IK67"/>
<feature type="domain" description="SET" evidence="1">
    <location>
        <begin position="58"/>
        <end position="285"/>
    </location>
</feature>
<dbReference type="PANTHER" id="PTHR13271">
    <property type="entry name" value="UNCHARACTERIZED PUTATIVE METHYLTRANSFERASE"/>
    <property type="match status" value="1"/>
</dbReference>
<dbReference type="EMBL" id="CDSF01000024">
    <property type="protein sequence ID" value="CEO95517.1"/>
    <property type="molecule type" value="Genomic_DNA"/>
</dbReference>
<evidence type="ECO:0000313" key="3">
    <source>
        <dbReference type="EMBL" id="SPR00390.1"/>
    </source>
</evidence>
<dbReference type="CDD" id="cd19180">
    <property type="entry name" value="SET_SpSET10-like"/>
    <property type="match status" value="1"/>
</dbReference>
<keyword evidence="3" id="KW-0496">Mitochondrion</keyword>
<dbReference type="InterPro" id="IPR001214">
    <property type="entry name" value="SET_dom"/>
</dbReference>
<dbReference type="InterPro" id="IPR050600">
    <property type="entry name" value="SETD3_SETD6_MTase"/>
</dbReference>
<dbReference type="AlphaFoldDB" id="A0A0G4IK67"/>
<dbReference type="EMBL" id="OVEO01000014">
    <property type="protein sequence ID" value="SPR00390.1"/>
    <property type="molecule type" value="Genomic_DNA"/>
</dbReference>
<dbReference type="InterPro" id="IPR044432">
    <property type="entry name" value="Set10/Efm1_SET"/>
</dbReference>
<evidence type="ECO:0000259" key="1">
    <source>
        <dbReference type="PROSITE" id="PS50280"/>
    </source>
</evidence>